<protein>
    <submittedName>
        <fullName evidence="9">Transcriptional repressor</fullName>
    </submittedName>
</protein>
<comment type="cofactor">
    <cofactor evidence="8">
        <name>Mn(2+)</name>
        <dbReference type="ChEBI" id="CHEBI:29035"/>
    </cofactor>
    <cofactor evidence="8">
        <name>Fe(2+)</name>
        <dbReference type="ChEBI" id="CHEBI:29033"/>
    </cofactor>
    <text evidence="8">Binds 1 Mn(2+) or Fe(2+) ion per subunit.</text>
</comment>
<evidence type="ECO:0000256" key="5">
    <source>
        <dbReference type="ARBA" id="ARBA00023125"/>
    </source>
</evidence>
<dbReference type="InterPro" id="IPR043135">
    <property type="entry name" value="Fur_C"/>
</dbReference>
<evidence type="ECO:0000256" key="4">
    <source>
        <dbReference type="ARBA" id="ARBA00023015"/>
    </source>
</evidence>
<sequence>MISVEETVRKCRIYGMRITAQRLEILKYLIGNPIHPTAEEIYRDVKGEQPNISRATVYNTVNMLVRLGEIRELGCTSGCRRFEPDLTPHDHALCVKCGRLFDIESEGEKDTRVMVMGKPFEVKYTDITYHGLCQTCAGSDDN</sequence>
<feature type="binding site" evidence="8">
    <location>
        <position position="90"/>
    </location>
    <ligand>
        <name>Fe cation</name>
        <dbReference type="ChEBI" id="CHEBI:24875"/>
    </ligand>
</feature>
<dbReference type="CDD" id="cd07153">
    <property type="entry name" value="Fur_like"/>
    <property type="match status" value="1"/>
</dbReference>
<dbReference type="GO" id="GO:0003700">
    <property type="term" value="F:DNA-binding transcription factor activity"/>
    <property type="evidence" value="ECO:0007669"/>
    <property type="project" value="InterPro"/>
</dbReference>
<keyword evidence="3 7" id="KW-0862">Zinc</keyword>
<comment type="caution">
    <text evidence="9">The sequence shown here is derived from an EMBL/GenBank/DDBJ whole genome shotgun (WGS) entry which is preliminary data.</text>
</comment>
<dbReference type="Gene3D" id="1.10.10.10">
    <property type="entry name" value="Winged helix-like DNA-binding domain superfamily/Winged helix DNA-binding domain"/>
    <property type="match status" value="1"/>
</dbReference>
<evidence type="ECO:0000256" key="1">
    <source>
        <dbReference type="ARBA" id="ARBA00007957"/>
    </source>
</evidence>
<feature type="binding site" evidence="7">
    <location>
        <position position="97"/>
    </location>
    <ligand>
        <name>Zn(2+)</name>
        <dbReference type="ChEBI" id="CHEBI:29105"/>
    </ligand>
</feature>
<keyword evidence="7" id="KW-0479">Metal-binding</keyword>
<dbReference type="Proteomes" id="UP000630660">
    <property type="component" value="Unassembled WGS sequence"/>
</dbReference>
<dbReference type="PANTHER" id="PTHR33202">
    <property type="entry name" value="ZINC UPTAKE REGULATION PROTEIN"/>
    <property type="match status" value="1"/>
</dbReference>
<dbReference type="Gene3D" id="3.30.1490.190">
    <property type="match status" value="1"/>
</dbReference>
<gene>
    <name evidence="9" type="ORF">GF359_07185</name>
</gene>
<evidence type="ECO:0000256" key="8">
    <source>
        <dbReference type="PIRSR" id="PIRSR602481-2"/>
    </source>
</evidence>
<evidence type="ECO:0000313" key="9">
    <source>
        <dbReference type="EMBL" id="MBD3364983.1"/>
    </source>
</evidence>
<dbReference type="GO" id="GO:1900376">
    <property type="term" value="P:regulation of secondary metabolite biosynthetic process"/>
    <property type="evidence" value="ECO:0007669"/>
    <property type="project" value="TreeGrafter"/>
</dbReference>
<keyword evidence="6" id="KW-0804">Transcription</keyword>
<dbReference type="SUPFAM" id="SSF46785">
    <property type="entry name" value="Winged helix' DNA-binding domain"/>
    <property type="match status" value="1"/>
</dbReference>
<organism evidence="9 10">
    <name type="scientific">candidate division WOR-3 bacterium</name>
    <dbReference type="NCBI Taxonomy" id="2052148"/>
    <lineage>
        <taxon>Bacteria</taxon>
        <taxon>Bacteria division WOR-3</taxon>
    </lineage>
</organism>
<evidence type="ECO:0000313" key="10">
    <source>
        <dbReference type="Proteomes" id="UP000630660"/>
    </source>
</evidence>
<dbReference type="GO" id="GO:0000976">
    <property type="term" value="F:transcription cis-regulatory region binding"/>
    <property type="evidence" value="ECO:0007669"/>
    <property type="project" value="TreeGrafter"/>
</dbReference>
<dbReference type="InterPro" id="IPR036390">
    <property type="entry name" value="WH_DNA-bd_sf"/>
</dbReference>
<evidence type="ECO:0000256" key="3">
    <source>
        <dbReference type="ARBA" id="ARBA00022833"/>
    </source>
</evidence>
<dbReference type="PANTHER" id="PTHR33202:SF7">
    <property type="entry name" value="FERRIC UPTAKE REGULATION PROTEIN"/>
    <property type="match status" value="1"/>
</dbReference>
<proteinExistence type="inferred from homology"/>
<dbReference type="InterPro" id="IPR002481">
    <property type="entry name" value="FUR"/>
</dbReference>
<evidence type="ECO:0000256" key="6">
    <source>
        <dbReference type="ARBA" id="ARBA00023163"/>
    </source>
</evidence>
<feature type="binding site" evidence="7">
    <location>
        <position position="133"/>
    </location>
    <ligand>
        <name>Zn(2+)</name>
        <dbReference type="ChEBI" id="CHEBI:29105"/>
    </ligand>
</feature>
<reference evidence="9" key="1">
    <citation type="submission" date="2019-11" db="EMBL/GenBank/DDBJ databases">
        <title>Microbial mats filling the niche in hypersaline microbial mats.</title>
        <authorList>
            <person name="Wong H.L."/>
            <person name="Macleod F.I."/>
            <person name="White R.A. III"/>
            <person name="Burns B.P."/>
        </authorList>
    </citation>
    <scope>NUCLEOTIDE SEQUENCE</scope>
    <source>
        <strain evidence="9">Bin_327</strain>
    </source>
</reference>
<evidence type="ECO:0000256" key="2">
    <source>
        <dbReference type="ARBA" id="ARBA00022491"/>
    </source>
</evidence>
<comment type="cofactor">
    <cofactor evidence="7">
        <name>Zn(2+)</name>
        <dbReference type="ChEBI" id="CHEBI:29105"/>
    </cofactor>
    <text evidence="7">Binds 1 zinc ion per subunit.</text>
</comment>
<dbReference type="AlphaFoldDB" id="A0A9D5K9J0"/>
<keyword evidence="2" id="KW-0678">Repressor</keyword>
<name>A0A9D5K9J0_UNCW3</name>
<feature type="binding site" evidence="7">
    <location>
        <position position="94"/>
    </location>
    <ligand>
        <name>Zn(2+)</name>
        <dbReference type="ChEBI" id="CHEBI:29105"/>
    </ligand>
</feature>
<dbReference type="EMBL" id="WJKJ01000239">
    <property type="protein sequence ID" value="MBD3364983.1"/>
    <property type="molecule type" value="Genomic_DNA"/>
</dbReference>
<dbReference type="GO" id="GO:0045892">
    <property type="term" value="P:negative regulation of DNA-templated transcription"/>
    <property type="evidence" value="ECO:0007669"/>
    <property type="project" value="TreeGrafter"/>
</dbReference>
<dbReference type="InterPro" id="IPR036388">
    <property type="entry name" value="WH-like_DNA-bd_sf"/>
</dbReference>
<feature type="binding site" evidence="8">
    <location>
        <position position="108"/>
    </location>
    <ligand>
        <name>Fe cation</name>
        <dbReference type="ChEBI" id="CHEBI:24875"/>
    </ligand>
</feature>
<feature type="binding site" evidence="7">
    <location>
        <position position="136"/>
    </location>
    <ligand>
        <name>Zn(2+)</name>
        <dbReference type="ChEBI" id="CHEBI:29105"/>
    </ligand>
</feature>
<comment type="similarity">
    <text evidence="1">Belongs to the Fur family.</text>
</comment>
<keyword evidence="4" id="KW-0805">Transcription regulation</keyword>
<keyword evidence="8" id="KW-0408">Iron</keyword>
<accession>A0A9D5K9J0</accession>
<keyword evidence="5" id="KW-0238">DNA-binding</keyword>
<evidence type="ECO:0000256" key="7">
    <source>
        <dbReference type="PIRSR" id="PIRSR602481-1"/>
    </source>
</evidence>
<dbReference type="Pfam" id="PF01475">
    <property type="entry name" value="FUR"/>
    <property type="match status" value="1"/>
</dbReference>
<dbReference type="GO" id="GO:0008270">
    <property type="term" value="F:zinc ion binding"/>
    <property type="evidence" value="ECO:0007669"/>
    <property type="project" value="TreeGrafter"/>
</dbReference>